<evidence type="ECO:0000256" key="4">
    <source>
        <dbReference type="ARBA" id="ARBA00023136"/>
    </source>
</evidence>
<gene>
    <name evidence="9" type="ORF">DWW18_03685</name>
    <name evidence="10" type="ORF">DXA50_02965</name>
    <name evidence="8" type="ORF">I6J59_02780</name>
</gene>
<evidence type="ECO:0000256" key="3">
    <source>
        <dbReference type="ARBA" id="ARBA00022729"/>
    </source>
</evidence>
<feature type="domain" description="RagB/SusD" evidence="6">
    <location>
        <begin position="357"/>
        <end position="488"/>
    </location>
</feature>
<dbReference type="AlphaFoldDB" id="A0A413IS22"/>
<dbReference type="EMBL" id="QSCR01000003">
    <property type="protein sequence ID" value="RGY20376.1"/>
    <property type="molecule type" value="Genomic_DNA"/>
</dbReference>
<dbReference type="Gene3D" id="1.25.40.390">
    <property type="match status" value="1"/>
</dbReference>
<dbReference type="RefSeq" id="WP_027200752.1">
    <property type="nucleotide sequence ID" value="NZ_CAJKXH010000009.1"/>
</dbReference>
<reference evidence="11 12" key="1">
    <citation type="submission" date="2018-08" db="EMBL/GenBank/DDBJ databases">
        <title>A genome reference for cultivated species of the human gut microbiota.</title>
        <authorList>
            <person name="Zou Y."/>
            <person name="Xue W."/>
            <person name="Luo G."/>
        </authorList>
    </citation>
    <scope>NUCLEOTIDE SEQUENCE [LARGE SCALE GENOMIC DNA]</scope>
    <source>
        <strain evidence="9 11">AF14-49</strain>
        <strain evidence="10 12">OF02-7</strain>
    </source>
</reference>
<comment type="similarity">
    <text evidence="2">Belongs to the SusD family.</text>
</comment>
<evidence type="ECO:0000313" key="13">
    <source>
        <dbReference type="Proteomes" id="UP000654720"/>
    </source>
</evidence>
<evidence type="ECO:0000313" key="9">
    <source>
        <dbReference type="EMBL" id="RGV35894.1"/>
    </source>
</evidence>
<dbReference type="GO" id="GO:0009279">
    <property type="term" value="C:cell outer membrane"/>
    <property type="evidence" value="ECO:0007669"/>
    <property type="project" value="UniProtKB-SubCell"/>
</dbReference>
<keyword evidence="5" id="KW-0998">Cell outer membrane</keyword>
<reference evidence="8 13" key="2">
    <citation type="submission" date="2021-02" db="EMBL/GenBank/DDBJ databases">
        <title>FDA dAtabase for Regulatory Grade micrObial Sequences (FDA-ARGOS): Supporting development and validation of Infectious Disease Dx tests.</title>
        <authorList>
            <person name="Carlson P."/>
            <person name="Fischbach M."/>
            <person name="Hastie J."/>
            <person name="Bilen M."/>
            <person name="Cheng A."/>
            <person name="Tallon L."/>
            <person name="Sadzewicz L."/>
            <person name="Zhao X."/>
            <person name="Boylan J."/>
            <person name="Ott S."/>
            <person name="Bowen H."/>
            <person name="Vavikolanu K."/>
            <person name="Mehta A."/>
            <person name="Aluvathingal J."/>
            <person name="Nadendla S."/>
            <person name="Yan Y."/>
            <person name="Sichtig H."/>
        </authorList>
    </citation>
    <scope>NUCLEOTIDE SEQUENCE [LARGE SCALE GENOMIC DNA]</scope>
    <source>
        <strain evidence="8 13">FDAARGOS_1229</strain>
    </source>
</reference>
<dbReference type="Proteomes" id="UP000283589">
    <property type="component" value="Unassembled WGS sequence"/>
</dbReference>
<evidence type="ECO:0000256" key="5">
    <source>
        <dbReference type="ARBA" id="ARBA00023237"/>
    </source>
</evidence>
<protein>
    <submittedName>
        <fullName evidence="10">RagB/SusD family nutrient uptake outer membrane protein</fullName>
    </submittedName>
</protein>
<evidence type="ECO:0000313" key="8">
    <source>
        <dbReference type="EMBL" id="QRO50577.1"/>
    </source>
</evidence>
<dbReference type="SUPFAM" id="SSF48452">
    <property type="entry name" value="TPR-like"/>
    <property type="match status" value="1"/>
</dbReference>
<dbReference type="InterPro" id="IPR012944">
    <property type="entry name" value="SusD_RagB_dom"/>
</dbReference>
<dbReference type="OrthoDB" id="5694214at2"/>
<organism evidence="10 12">
    <name type="scientific">Butyricimonas virosa</name>
    <dbReference type="NCBI Taxonomy" id="544645"/>
    <lineage>
        <taxon>Bacteria</taxon>
        <taxon>Pseudomonadati</taxon>
        <taxon>Bacteroidota</taxon>
        <taxon>Bacteroidia</taxon>
        <taxon>Bacteroidales</taxon>
        <taxon>Odoribacteraceae</taxon>
        <taxon>Butyricimonas</taxon>
    </lineage>
</organism>
<evidence type="ECO:0000259" key="6">
    <source>
        <dbReference type="Pfam" id="PF07980"/>
    </source>
</evidence>
<feature type="domain" description="SusD-like N-terminal" evidence="7">
    <location>
        <begin position="79"/>
        <end position="213"/>
    </location>
</feature>
<evidence type="ECO:0000313" key="11">
    <source>
        <dbReference type="Proteomes" id="UP000283589"/>
    </source>
</evidence>
<keyword evidence="4" id="KW-0472">Membrane</keyword>
<evidence type="ECO:0000256" key="1">
    <source>
        <dbReference type="ARBA" id="ARBA00004442"/>
    </source>
</evidence>
<dbReference type="EMBL" id="QRZA01000003">
    <property type="protein sequence ID" value="RGV35894.1"/>
    <property type="molecule type" value="Genomic_DNA"/>
</dbReference>
<dbReference type="Pfam" id="PF14322">
    <property type="entry name" value="SusD-like_3"/>
    <property type="match status" value="1"/>
</dbReference>
<keyword evidence="13" id="KW-1185">Reference proteome</keyword>
<sequence length="490" mass="55586">MKRIIYILIFGFILSSCDDFLTEEPVHKQTLENAVVDYDGAQNIINGMYASLTLGSGTSGSDFFGGSLACALSSQAGVSRAGGTTFYSMSYTSTTNGIATYWQQWYACVNAANAAIISISALADNKFPDTKEKSRMIAEARCFRAWVNAHLLWCFGHFQTDDEYGILYREELSDMINVHRDRLSVKDSYQKIFDDLDAAIKDLGDYTTSKRLSRQLAQALKVKLLLNRGWEGDYENALLLLNETMASLPADFKMDPDMKNMYDEAWDSKEVLWARYLEDGSGRAYSEFAYTQTIIQTGDLLVVGQEPSSLKSFYPEFNSWLETDPRYDVTMGWARRLNATGQQYFCPTKVARGGRADMNDKFTTYYFRYPELLLMQAELRARTGATIAEALAPINTLRNNRTNPILPQIPEPATRDELMDIIFKEYCLELFVENGSEWFASLRFEKDGNPWFKTLKPDVSEVSTNKYCWPIPAVETNVNNQIKPNPGFDN</sequence>
<dbReference type="Proteomes" id="UP000286063">
    <property type="component" value="Unassembled WGS sequence"/>
</dbReference>
<proteinExistence type="inferred from homology"/>
<dbReference type="InterPro" id="IPR011990">
    <property type="entry name" value="TPR-like_helical_dom_sf"/>
</dbReference>
<keyword evidence="3" id="KW-0732">Signal</keyword>
<evidence type="ECO:0000256" key="2">
    <source>
        <dbReference type="ARBA" id="ARBA00006275"/>
    </source>
</evidence>
<dbReference type="Pfam" id="PF07980">
    <property type="entry name" value="SusD_RagB"/>
    <property type="match status" value="1"/>
</dbReference>
<dbReference type="InterPro" id="IPR033985">
    <property type="entry name" value="SusD-like_N"/>
</dbReference>
<dbReference type="Proteomes" id="UP000654720">
    <property type="component" value="Chromosome"/>
</dbReference>
<dbReference type="PROSITE" id="PS51257">
    <property type="entry name" value="PROKAR_LIPOPROTEIN"/>
    <property type="match status" value="1"/>
</dbReference>
<evidence type="ECO:0000313" key="12">
    <source>
        <dbReference type="Proteomes" id="UP000286063"/>
    </source>
</evidence>
<dbReference type="GeneID" id="93096608"/>
<evidence type="ECO:0000259" key="7">
    <source>
        <dbReference type="Pfam" id="PF14322"/>
    </source>
</evidence>
<dbReference type="STRING" id="1121130.GCA_000519105_01974"/>
<accession>A0A413IS22</accession>
<evidence type="ECO:0000313" key="10">
    <source>
        <dbReference type="EMBL" id="RGY20376.1"/>
    </source>
</evidence>
<comment type="subcellular location">
    <subcellularLocation>
        <location evidence="1">Cell outer membrane</location>
    </subcellularLocation>
</comment>
<name>A0A413IS22_9BACT</name>
<dbReference type="EMBL" id="CP069450">
    <property type="protein sequence ID" value="QRO50577.1"/>
    <property type="molecule type" value="Genomic_DNA"/>
</dbReference>